<dbReference type="InterPro" id="IPR058624">
    <property type="entry name" value="MdtA-like_HH"/>
</dbReference>
<dbReference type="Pfam" id="PF25876">
    <property type="entry name" value="HH_MFP_RND"/>
    <property type="match status" value="1"/>
</dbReference>
<evidence type="ECO:0000256" key="2">
    <source>
        <dbReference type="ARBA" id="ARBA00009477"/>
    </source>
</evidence>
<dbReference type="Gene3D" id="2.40.50.100">
    <property type="match status" value="1"/>
</dbReference>
<sequence>MKKWTFFMLLLAVLLFGSVIGFNLFKQQKIAEYMTNMPEPEFPVTVEKVASSDWVPTIDAIGFIEPLQGVTLTSQESGMINKIEFESGAEVKVGQVLAQLDSKVEKANLKSAQARLPAARAKSQRYANLYKKNSISQESYDDAKASYLSLAADIESLKASIERRSVKAPFTGVVGLRNVYLGQFMQVGDEVTRLEDTSVMRLRFTVPQTDIRLIHRDQMINILVDSYPNTKFTGKVSAIEPAVNAQSGLIEVQAEIPNNDNKLRSGMFARASIVLPTIHDQVAVPQTAISYTLYGNSVYILIDKDGEKRVEQRVVKTGERQADRVHLLEGVKAGETVVTSGQVRLSNHVKVKVVESDATTPPAETPML</sequence>
<keyword evidence="9" id="KW-1185">Reference proteome</keyword>
<dbReference type="RefSeq" id="WP_153448025.1">
    <property type="nucleotide sequence ID" value="NZ_CP045699.1"/>
</dbReference>
<dbReference type="FunFam" id="2.40.30.170:FF:000010">
    <property type="entry name" value="Efflux RND transporter periplasmic adaptor subunit"/>
    <property type="match status" value="1"/>
</dbReference>
<organism evidence="8 9">
    <name type="scientific">Vibrio algicola</name>
    <dbReference type="NCBI Taxonomy" id="2662262"/>
    <lineage>
        <taxon>Bacteria</taxon>
        <taxon>Pseudomonadati</taxon>
        <taxon>Pseudomonadota</taxon>
        <taxon>Gammaproteobacteria</taxon>
        <taxon>Vibrionales</taxon>
        <taxon>Vibrionaceae</taxon>
        <taxon>Vibrio</taxon>
    </lineage>
</organism>
<reference evidence="8 9" key="1">
    <citation type="submission" date="2019-10" db="EMBL/GenBank/DDBJ databases">
        <title>Vibrio sp. nov., isolated from Coralline algae surface.</title>
        <authorList>
            <person name="Geng Y."/>
            <person name="Zhang X."/>
        </authorList>
    </citation>
    <scope>NUCLEOTIDE SEQUENCE [LARGE SCALE GENOMIC DNA]</scope>
    <source>
        <strain evidence="8 9">SM1977</strain>
    </source>
</reference>
<dbReference type="Pfam" id="PF25954">
    <property type="entry name" value="Beta-barrel_RND_2"/>
    <property type="match status" value="1"/>
</dbReference>
<dbReference type="Pfam" id="PF25917">
    <property type="entry name" value="BSH_RND"/>
    <property type="match status" value="1"/>
</dbReference>
<dbReference type="InterPro" id="IPR058625">
    <property type="entry name" value="MdtA-like_BSH"/>
</dbReference>
<protein>
    <submittedName>
        <fullName evidence="8">Efflux RND transporter periplasmic adaptor subunit</fullName>
    </submittedName>
</protein>
<evidence type="ECO:0000259" key="5">
    <source>
        <dbReference type="Pfam" id="PF25917"/>
    </source>
</evidence>
<dbReference type="GO" id="GO:1990281">
    <property type="term" value="C:efflux pump complex"/>
    <property type="evidence" value="ECO:0007669"/>
    <property type="project" value="TreeGrafter"/>
</dbReference>
<dbReference type="InterPro" id="IPR006143">
    <property type="entry name" value="RND_pump_MFP"/>
</dbReference>
<evidence type="ECO:0000313" key="8">
    <source>
        <dbReference type="EMBL" id="QGA65887.1"/>
    </source>
</evidence>
<feature type="domain" description="Multidrug resistance protein MdtA-like C-terminal permuted SH3" evidence="7">
    <location>
        <begin position="282"/>
        <end position="341"/>
    </location>
</feature>
<feature type="domain" description="Multidrug resistance protein MdtA-like barrel-sandwich hybrid" evidence="5">
    <location>
        <begin position="70"/>
        <end position="190"/>
    </location>
</feature>
<dbReference type="SUPFAM" id="SSF111369">
    <property type="entry name" value="HlyD-like secretion proteins"/>
    <property type="match status" value="1"/>
</dbReference>
<feature type="domain" description="Multidrug resistance protein MdtA-like alpha-helical hairpin" evidence="4">
    <location>
        <begin position="105"/>
        <end position="162"/>
    </location>
</feature>
<dbReference type="Gene3D" id="1.10.287.470">
    <property type="entry name" value="Helix hairpin bin"/>
    <property type="match status" value="1"/>
</dbReference>
<evidence type="ECO:0000256" key="1">
    <source>
        <dbReference type="ARBA" id="ARBA00004196"/>
    </source>
</evidence>
<dbReference type="PANTHER" id="PTHR30469:SF11">
    <property type="entry name" value="BLL4320 PROTEIN"/>
    <property type="match status" value="1"/>
</dbReference>
<dbReference type="Proteomes" id="UP000348942">
    <property type="component" value="Chromosome 1"/>
</dbReference>
<proteinExistence type="inferred from homology"/>
<dbReference type="EMBL" id="CP045699">
    <property type="protein sequence ID" value="QGA65887.1"/>
    <property type="molecule type" value="Genomic_DNA"/>
</dbReference>
<keyword evidence="3" id="KW-0813">Transport</keyword>
<dbReference type="Gene3D" id="2.40.420.20">
    <property type="match status" value="1"/>
</dbReference>
<evidence type="ECO:0000259" key="6">
    <source>
        <dbReference type="Pfam" id="PF25954"/>
    </source>
</evidence>
<evidence type="ECO:0000313" key="9">
    <source>
        <dbReference type="Proteomes" id="UP000348942"/>
    </source>
</evidence>
<dbReference type="AlphaFoldDB" id="A0A5Q0TLG9"/>
<evidence type="ECO:0000259" key="7">
    <source>
        <dbReference type="Pfam" id="PF25967"/>
    </source>
</evidence>
<dbReference type="NCBIfam" id="TIGR01730">
    <property type="entry name" value="RND_mfp"/>
    <property type="match status" value="1"/>
</dbReference>
<dbReference type="Pfam" id="PF25967">
    <property type="entry name" value="RND-MFP_C"/>
    <property type="match status" value="1"/>
</dbReference>
<dbReference type="InterPro" id="IPR058792">
    <property type="entry name" value="Beta-barrel_RND_2"/>
</dbReference>
<dbReference type="Gene3D" id="2.40.30.170">
    <property type="match status" value="1"/>
</dbReference>
<gene>
    <name evidence="8" type="ORF">GFB47_11105</name>
</gene>
<evidence type="ECO:0000259" key="4">
    <source>
        <dbReference type="Pfam" id="PF25876"/>
    </source>
</evidence>
<dbReference type="InterPro" id="IPR058627">
    <property type="entry name" value="MdtA-like_C"/>
</dbReference>
<comment type="subcellular location">
    <subcellularLocation>
        <location evidence="1">Cell envelope</location>
    </subcellularLocation>
</comment>
<accession>A0A5Q0TLG9</accession>
<name>A0A5Q0TLG9_9VIBR</name>
<dbReference type="PANTHER" id="PTHR30469">
    <property type="entry name" value="MULTIDRUG RESISTANCE PROTEIN MDTA"/>
    <property type="match status" value="1"/>
</dbReference>
<comment type="similarity">
    <text evidence="2">Belongs to the membrane fusion protein (MFP) (TC 8.A.1) family.</text>
</comment>
<feature type="domain" description="CusB-like beta-barrel" evidence="6">
    <location>
        <begin position="203"/>
        <end position="273"/>
    </location>
</feature>
<dbReference type="GO" id="GO:0015562">
    <property type="term" value="F:efflux transmembrane transporter activity"/>
    <property type="evidence" value="ECO:0007669"/>
    <property type="project" value="TreeGrafter"/>
</dbReference>
<evidence type="ECO:0000256" key="3">
    <source>
        <dbReference type="ARBA" id="ARBA00022448"/>
    </source>
</evidence>